<keyword evidence="7" id="KW-1185">Reference proteome</keyword>
<dbReference type="Gene3D" id="3.40.50.150">
    <property type="entry name" value="Vaccinia Virus protein VP39"/>
    <property type="match status" value="1"/>
</dbReference>
<dbReference type="GO" id="GO:0046983">
    <property type="term" value="F:protein dimerization activity"/>
    <property type="evidence" value="ECO:0007669"/>
    <property type="project" value="InterPro"/>
</dbReference>
<organism evidence="6 7">
    <name type="scientific">Oceanihabitans sediminis</name>
    <dbReference type="NCBI Taxonomy" id="1812012"/>
    <lineage>
        <taxon>Bacteria</taxon>
        <taxon>Pseudomonadati</taxon>
        <taxon>Bacteroidota</taxon>
        <taxon>Flavobacteriia</taxon>
        <taxon>Flavobacteriales</taxon>
        <taxon>Flavobacteriaceae</taxon>
        <taxon>Oceanihabitans</taxon>
    </lineage>
</organism>
<dbReference type="InterPro" id="IPR001077">
    <property type="entry name" value="COMT_C"/>
</dbReference>
<dbReference type="PROSITE" id="PS51683">
    <property type="entry name" value="SAM_OMT_II"/>
    <property type="match status" value="1"/>
</dbReference>
<dbReference type="SUPFAM" id="SSF53335">
    <property type="entry name" value="S-adenosyl-L-methionine-dependent methyltransferases"/>
    <property type="match status" value="1"/>
</dbReference>
<feature type="domain" description="O-methyltransferase C-terminal" evidence="5">
    <location>
        <begin position="105"/>
        <end position="302"/>
    </location>
</feature>
<evidence type="ECO:0000256" key="3">
    <source>
        <dbReference type="ARBA" id="ARBA00022691"/>
    </source>
</evidence>
<dbReference type="OrthoDB" id="9766840at2"/>
<evidence type="ECO:0000259" key="5">
    <source>
        <dbReference type="Pfam" id="PF00891"/>
    </source>
</evidence>
<dbReference type="RefSeq" id="WP_113966575.1">
    <property type="nucleotide sequence ID" value="NZ_JBLWTE010000007.1"/>
</dbReference>
<name>A0A368P3W6_9FLAO</name>
<dbReference type="InterPro" id="IPR029063">
    <property type="entry name" value="SAM-dependent_MTases_sf"/>
</dbReference>
<evidence type="ECO:0000313" key="6">
    <source>
        <dbReference type="EMBL" id="RCU56595.1"/>
    </source>
</evidence>
<dbReference type="InterPro" id="IPR016461">
    <property type="entry name" value="COMT-like"/>
</dbReference>
<feature type="active site" description="Proton acceptor" evidence="4">
    <location>
        <position position="234"/>
    </location>
</feature>
<dbReference type="Gene3D" id="1.10.10.10">
    <property type="entry name" value="Winged helix-like DNA-binding domain superfamily/Winged helix DNA-binding domain"/>
    <property type="match status" value="1"/>
</dbReference>
<evidence type="ECO:0000256" key="1">
    <source>
        <dbReference type="ARBA" id="ARBA00022603"/>
    </source>
</evidence>
<dbReference type="SUPFAM" id="SSF46785">
    <property type="entry name" value="Winged helix' DNA-binding domain"/>
    <property type="match status" value="1"/>
</dbReference>
<reference evidence="6 7" key="1">
    <citation type="submission" date="2018-07" db="EMBL/GenBank/DDBJ databases">
        <title>Oceanihabitans testaceum sp. nov., isolated from marine sediment.</title>
        <authorList>
            <person name="Li C.-M."/>
        </authorList>
    </citation>
    <scope>NUCLEOTIDE SEQUENCE [LARGE SCALE GENOMIC DNA]</scope>
    <source>
        <strain evidence="6 7">S9-10</strain>
    </source>
</reference>
<dbReference type="GO" id="GO:0008171">
    <property type="term" value="F:O-methyltransferase activity"/>
    <property type="evidence" value="ECO:0007669"/>
    <property type="project" value="InterPro"/>
</dbReference>
<dbReference type="InterPro" id="IPR036388">
    <property type="entry name" value="WH-like_DNA-bd_sf"/>
</dbReference>
<sequence length="324" mass="37053">MKSKEYLKSFFTEHWKYMTVNAACKLGLFDVLSVEGKTLQQVSNLLNVPENNIDLLLKGLLNINFLDIIEDKYVLNNLSVLLTENHPESLKYACMNWSDDHLEAWNDLDQSIKSGKSFFENKHKMNYFDFLNQDEAKLENYHKAMFAYAKDDYKHIADVFDFSVHNSLMDVGGGYGACISIIKKENPGVKCYLFDLELVIEKSMASKDVNLVAGDFFVSVPKLSEAILLSRVLHDWDDEKASQIINNVYRALPENGNLYIIENLTDTIKDEAALLSLNMHVITKSFERNLTAYNTLLSKGGFTILEIKKINDLQHLIVAKKDEK</sequence>
<keyword evidence="3" id="KW-0949">S-adenosyl-L-methionine</keyword>
<keyword evidence="1 6" id="KW-0489">Methyltransferase</keyword>
<dbReference type="AlphaFoldDB" id="A0A368P3W6"/>
<evidence type="ECO:0000256" key="4">
    <source>
        <dbReference type="PIRSR" id="PIRSR005739-1"/>
    </source>
</evidence>
<evidence type="ECO:0000313" key="7">
    <source>
        <dbReference type="Proteomes" id="UP000252249"/>
    </source>
</evidence>
<protein>
    <submittedName>
        <fullName evidence="6">Methyltransferase</fullName>
    </submittedName>
</protein>
<comment type="caution">
    <text evidence="6">The sequence shown here is derived from an EMBL/GenBank/DDBJ whole genome shotgun (WGS) entry which is preliminary data.</text>
</comment>
<keyword evidence="2 6" id="KW-0808">Transferase</keyword>
<gene>
    <name evidence="6" type="ORF">DU428_11930</name>
</gene>
<dbReference type="EMBL" id="QPIG01000005">
    <property type="protein sequence ID" value="RCU56595.1"/>
    <property type="molecule type" value="Genomic_DNA"/>
</dbReference>
<dbReference type="PIRSF" id="PIRSF005739">
    <property type="entry name" value="O-mtase"/>
    <property type="match status" value="1"/>
</dbReference>
<dbReference type="GO" id="GO:0032259">
    <property type="term" value="P:methylation"/>
    <property type="evidence" value="ECO:0007669"/>
    <property type="project" value="UniProtKB-KW"/>
</dbReference>
<evidence type="ECO:0000256" key="2">
    <source>
        <dbReference type="ARBA" id="ARBA00022679"/>
    </source>
</evidence>
<dbReference type="PANTHER" id="PTHR11746">
    <property type="entry name" value="O-METHYLTRANSFERASE"/>
    <property type="match status" value="1"/>
</dbReference>
<dbReference type="Proteomes" id="UP000252249">
    <property type="component" value="Unassembled WGS sequence"/>
</dbReference>
<accession>A0A368P3W6</accession>
<dbReference type="InterPro" id="IPR036390">
    <property type="entry name" value="WH_DNA-bd_sf"/>
</dbReference>
<proteinExistence type="predicted"/>
<dbReference type="Pfam" id="PF00891">
    <property type="entry name" value="Methyltransf_2"/>
    <property type="match status" value="1"/>
</dbReference>